<proteinExistence type="predicted"/>
<feature type="modified residue" description="4-aspartylphosphate" evidence="4">
    <location>
        <position position="53"/>
    </location>
</feature>
<dbReference type="InterPro" id="IPR001789">
    <property type="entry name" value="Sig_transdc_resp-reg_receiver"/>
</dbReference>
<keyword evidence="7" id="KW-1185">Reference proteome</keyword>
<keyword evidence="3 4" id="KW-0597">Phosphoprotein</keyword>
<comment type="catalytic activity">
    <reaction evidence="1">
        <text>ATP + protein L-histidine = ADP + protein N-phospho-L-histidine.</text>
        <dbReference type="EC" id="2.7.13.3"/>
    </reaction>
</comment>
<evidence type="ECO:0000313" key="6">
    <source>
        <dbReference type="EMBL" id="GHB35354.1"/>
    </source>
</evidence>
<dbReference type="SMART" id="SM00448">
    <property type="entry name" value="REC"/>
    <property type="match status" value="1"/>
</dbReference>
<dbReference type="CDD" id="cd17574">
    <property type="entry name" value="REC_OmpR"/>
    <property type="match status" value="1"/>
</dbReference>
<dbReference type="SUPFAM" id="SSF47384">
    <property type="entry name" value="Homodimeric domain of signal transducing histidine kinase"/>
    <property type="match status" value="1"/>
</dbReference>
<reference evidence="6" key="1">
    <citation type="journal article" date="2014" name="Int. J. Syst. Evol. Microbiol.">
        <title>Complete genome sequence of Corynebacterium casei LMG S-19264T (=DSM 44701T), isolated from a smear-ripened cheese.</title>
        <authorList>
            <consortium name="US DOE Joint Genome Institute (JGI-PGF)"/>
            <person name="Walter F."/>
            <person name="Albersmeier A."/>
            <person name="Kalinowski J."/>
            <person name="Ruckert C."/>
        </authorList>
    </citation>
    <scope>NUCLEOTIDE SEQUENCE</scope>
    <source>
        <strain evidence="6">KCTC 23224</strain>
    </source>
</reference>
<feature type="domain" description="Response regulatory" evidence="5">
    <location>
        <begin position="4"/>
        <end position="120"/>
    </location>
</feature>
<gene>
    <name evidence="6" type="ORF">GCM10008106_15980</name>
</gene>
<comment type="caution">
    <text evidence="6">The sequence shown here is derived from an EMBL/GenBank/DDBJ whole genome shotgun (WGS) entry which is preliminary data.</text>
</comment>
<dbReference type="Pfam" id="PF00072">
    <property type="entry name" value="Response_reg"/>
    <property type="match status" value="1"/>
</dbReference>
<dbReference type="SUPFAM" id="SSF55874">
    <property type="entry name" value="ATPase domain of HSP90 chaperone/DNA topoisomerase II/histidine kinase"/>
    <property type="match status" value="1"/>
</dbReference>
<protein>
    <recommendedName>
        <fullName evidence="2">histidine kinase</fullName>
        <ecNumber evidence="2">2.7.13.3</ecNumber>
    </recommendedName>
</protein>
<sequence>MTYRILLAEDEAELRENVAEILELSGYHVVSVKNGLEALAVLESDVFDVVISDIMMPEIDGFELLKAFRKKEYLLETPFIFLTAKMDQADQRKGMESGAEDYLVKPVKARDLIAAIDIALKKRETRNRLKFAELKQLFGKQRKVFFHEMNTPLAGVIASLELLKAYGSTIAPEDFDLFINQALDASKRLDASLKMLKKYQTLDFIQITPINIASIGDFLKDHISKKIDYQGVCVEIKHDFSISFTEEHFKEIVDQLLKNASSFVSDEKPVSIIIDFPTLTIINNQNLFSSSQEIKAEPFQQFKRDVFEQQGFGLGMFIAQELAEKNDAVLKFKINKNLEFEAILSFGSTLIG</sequence>
<dbReference type="Gene3D" id="3.40.50.2300">
    <property type="match status" value="1"/>
</dbReference>
<dbReference type="PANTHER" id="PTHR43547">
    <property type="entry name" value="TWO-COMPONENT HISTIDINE KINASE"/>
    <property type="match status" value="1"/>
</dbReference>
<evidence type="ECO:0000256" key="4">
    <source>
        <dbReference type="PROSITE-ProRule" id="PRU00169"/>
    </source>
</evidence>
<dbReference type="Gene3D" id="3.30.565.10">
    <property type="entry name" value="Histidine kinase-like ATPase, C-terminal domain"/>
    <property type="match status" value="1"/>
</dbReference>
<dbReference type="SUPFAM" id="SSF52172">
    <property type="entry name" value="CheY-like"/>
    <property type="match status" value="1"/>
</dbReference>
<evidence type="ECO:0000256" key="3">
    <source>
        <dbReference type="ARBA" id="ARBA00022553"/>
    </source>
</evidence>
<dbReference type="InterPro" id="IPR036890">
    <property type="entry name" value="HATPase_C_sf"/>
</dbReference>
<evidence type="ECO:0000256" key="2">
    <source>
        <dbReference type="ARBA" id="ARBA00012438"/>
    </source>
</evidence>
<evidence type="ECO:0000256" key="1">
    <source>
        <dbReference type="ARBA" id="ARBA00000085"/>
    </source>
</evidence>
<dbReference type="RefSeq" id="WP_189580438.1">
    <property type="nucleotide sequence ID" value="NZ_BMYF01000008.1"/>
</dbReference>
<dbReference type="AlphaFoldDB" id="A0A8J3CVP6"/>
<dbReference type="InterPro" id="IPR011006">
    <property type="entry name" value="CheY-like_superfamily"/>
</dbReference>
<evidence type="ECO:0000259" key="5">
    <source>
        <dbReference type="PROSITE" id="PS50110"/>
    </source>
</evidence>
<accession>A0A8J3CVP6</accession>
<organism evidence="6 7">
    <name type="scientific">Mongoliitalea lutea</name>
    <dbReference type="NCBI Taxonomy" id="849756"/>
    <lineage>
        <taxon>Bacteria</taxon>
        <taxon>Pseudomonadati</taxon>
        <taxon>Bacteroidota</taxon>
        <taxon>Cytophagia</taxon>
        <taxon>Cytophagales</taxon>
        <taxon>Cyclobacteriaceae</taxon>
        <taxon>Mongoliitalea</taxon>
    </lineage>
</organism>
<dbReference type="InterPro" id="IPR003661">
    <property type="entry name" value="HisK_dim/P_dom"/>
</dbReference>
<dbReference type="PROSITE" id="PS50110">
    <property type="entry name" value="RESPONSE_REGULATORY"/>
    <property type="match status" value="1"/>
</dbReference>
<evidence type="ECO:0000313" key="7">
    <source>
        <dbReference type="Proteomes" id="UP000642809"/>
    </source>
</evidence>
<dbReference type="PANTHER" id="PTHR43547:SF2">
    <property type="entry name" value="HYBRID SIGNAL TRANSDUCTION HISTIDINE KINASE C"/>
    <property type="match status" value="1"/>
</dbReference>
<dbReference type="CDD" id="cd00082">
    <property type="entry name" value="HisKA"/>
    <property type="match status" value="1"/>
</dbReference>
<dbReference type="EC" id="2.7.13.3" evidence="2"/>
<name>A0A8J3CVP6_9BACT</name>
<dbReference type="GO" id="GO:0000155">
    <property type="term" value="F:phosphorelay sensor kinase activity"/>
    <property type="evidence" value="ECO:0007669"/>
    <property type="project" value="InterPro"/>
</dbReference>
<dbReference type="InterPro" id="IPR036097">
    <property type="entry name" value="HisK_dim/P_sf"/>
</dbReference>
<dbReference type="Proteomes" id="UP000642809">
    <property type="component" value="Unassembled WGS sequence"/>
</dbReference>
<dbReference type="EMBL" id="BMYF01000008">
    <property type="protein sequence ID" value="GHB35354.1"/>
    <property type="molecule type" value="Genomic_DNA"/>
</dbReference>
<reference evidence="6" key="2">
    <citation type="submission" date="2020-09" db="EMBL/GenBank/DDBJ databases">
        <authorList>
            <person name="Sun Q."/>
            <person name="Kim S."/>
        </authorList>
    </citation>
    <scope>NUCLEOTIDE SEQUENCE</scope>
    <source>
        <strain evidence="6">KCTC 23224</strain>
    </source>
</reference>